<dbReference type="GeneID" id="92512082"/>
<evidence type="ECO:0000313" key="6">
    <source>
        <dbReference type="Proteomes" id="UP000673552"/>
    </source>
</evidence>
<dbReference type="GO" id="GO:0005525">
    <property type="term" value="F:GTP binding"/>
    <property type="evidence" value="ECO:0007669"/>
    <property type="project" value="InterPro"/>
</dbReference>
<organism evidence="5 6">
    <name type="scientific">Leishmania martiniquensis</name>
    <dbReference type="NCBI Taxonomy" id="1580590"/>
    <lineage>
        <taxon>Eukaryota</taxon>
        <taxon>Discoba</taxon>
        <taxon>Euglenozoa</taxon>
        <taxon>Kinetoplastea</taxon>
        <taxon>Metakinetoplastina</taxon>
        <taxon>Trypanosomatida</taxon>
        <taxon>Trypanosomatidae</taxon>
        <taxon>Leishmaniinae</taxon>
        <taxon>Leishmania</taxon>
    </lineage>
</organism>
<dbReference type="PANTHER" id="PTHR23305:SF1">
    <property type="entry name" value="OBG-TYPE G DOMAIN-CONTAINING PROTEIN"/>
    <property type="match status" value="1"/>
</dbReference>
<dbReference type="PANTHER" id="PTHR23305">
    <property type="entry name" value="OBG GTPASE FAMILY"/>
    <property type="match status" value="1"/>
</dbReference>
<dbReference type="RefSeq" id="XP_067176119.1">
    <property type="nucleotide sequence ID" value="XM_067319570.1"/>
</dbReference>
<dbReference type="Pfam" id="PF03959">
    <property type="entry name" value="FSH1"/>
    <property type="match status" value="1"/>
</dbReference>
<feature type="domain" description="RWD" evidence="3">
    <location>
        <begin position="236"/>
        <end position="363"/>
    </location>
</feature>
<dbReference type="GO" id="GO:0005737">
    <property type="term" value="C:cytoplasm"/>
    <property type="evidence" value="ECO:0007669"/>
    <property type="project" value="TreeGrafter"/>
</dbReference>
<dbReference type="Gene3D" id="3.40.50.300">
    <property type="entry name" value="P-loop containing nucleotide triphosphate hydrolases"/>
    <property type="match status" value="1"/>
</dbReference>
<accession>A0A836H4H1</accession>
<dbReference type="GO" id="GO:0016887">
    <property type="term" value="F:ATP hydrolysis activity"/>
    <property type="evidence" value="ECO:0007669"/>
    <property type="project" value="TreeGrafter"/>
</dbReference>
<reference evidence="5 6" key="1">
    <citation type="submission" date="2021-03" db="EMBL/GenBank/DDBJ databases">
        <title>Leishmania (Mundinia) martiniquensis Genome sequencing and assembly.</title>
        <authorList>
            <person name="Almutairi H."/>
            <person name="Gatherer D."/>
        </authorList>
    </citation>
    <scope>NUCLEOTIDE SEQUENCE [LARGE SCALE GENOMIC DNA]</scope>
    <source>
        <strain evidence="5">LSCM1</strain>
    </source>
</reference>
<dbReference type="Pfam" id="PF08438">
    <property type="entry name" value="YGR210-like_G4"/>
    <property type="match status" value="1"/>
</dbReference>
<dbReference type="InterPro" id="IPR005645">
    <property type="entry name" value="FSH-like_dom"/>
</dbReference>
<feature type="domain" description="OBG-type G" evidence="4">
    <location>
        <begin position="465"/>
        <end position="760"/>
    </location>
</feature>
<proteinExistence type="predicted"/>
<dbReference type="EMBL" id="JAFEUZ010000032">
    <property type="protein sequence ID" value="KAG5470726.1"/>
    <property type="molecule type" value="Genomic_DNA"/>
</dbReference>
<dbReference type="PROSITE" id="PS51710">
    <property type="entry name" value="G_OBG"/>
    <property type="match status" value="1"/>
</dbReference>
<evidence type="ECO:0000313" key="5">
    <source>
        <dbReference type="EMBL" id="KAG5470726.1"/>
    </source>
</evidence>
<feature type="compositionally biased region" description="Acidic residues" evidence="2">
    <location>
        <begin position="439"/>
        <end position="450"/>
    </location>
</feature>
<dbReference type="Pfam" id="PF01926">
    <property type="entry name" value="MMR_HSR1"/>
    <property type="match status" value="1"/>
</dbReference>
<keyword evidence="6" id="KW-1185">Reference proteome</keyword>
<sequence length="945" mass="101060">MPVRVLCLHGAQQTREIFQNQLSRFQDDLTHIAELVFLEAPYVLPLITVQDDMPTRSWCSVDGKEDYSAGDALVASAMQPAGPGTDLAFTVMLGFSQGASMIYRYLWLHAADAAVSAQLRGVIVAGAQDPRRMFPGNGRSTPFQSSTHSAASSADGTAIFGSMPFLHVVGKKDAIVSPEESAAFAQVCSSASRVLFHEHAHTIPALKEVRQAVREVCQAASMSSAEMTEVLEARAEELGMVCSMYGEECMLDLGNKTLVRIPLFTDAESLLASSSASAGASLEASVVHALMRIKLCFRVPWSYPSMLPKVEIADGPTWHSVKYERWVADMMVRTSAYLSGELGVGTAMLLPAYLYASGLAQEKVDILIEVLTDEAGGNSGAHGDDREAAVPEVTGPWAAEDELLRKAYTAEAETKAAELLLAELKLSRDGRPPIAYGGEGDDGGADDVAAEPEAPATAGGGSCTLTIGLIGKPSAGKSTFFNAVTNPASESDAARVAAFPFTTIEPNIGAGLAPLYCPCAMLHAAVGGVAPPSAAFSCALTGDQCDAAYGHVRALGSCRFRRHPVKVKDVAGLVKGAYEGKGKGNQFLNDLCDADVLVHVVDGAAATEADGTACAPGHGSTMEDIAWVRSEVHSWIYDNLRAKWASLVRQPRKLRTMFSGYGSTPTFLGRVLRRVGVANEAALTAILRTWGPRELHAFVALYVRLRFPMVVALNKADLPTAGGFAAALRHAYPHEVFVPMTARTEWLALQLSRRGYVDYTPGTTSLEVKVGHGSVADLDKGTREELHDVISFFRSTVASEEHSPSPSLLRTTGVQDVLAAAMAACGAVLVYPVRAFQPVTSLAHCLTFKLGSSAERVFDALVHLKLLEGKMVRFEMIDLAYLKQQLLQELLASLPTISSKVGAMLMPAQQQRAALPANVRTLRKTEVIRSSVVLVRILSNKRQLA</sequence>
<comment type="caution">
    <text evidence="5">The sequence shown here is derived from an EMBL/GenBank/DDBJ whole genome shotgun (WGS) entry which is preliminary data.</text>
</comment>
<evidence type="ECO:0000256" key="2">
    <source>
        <dbReference type="SAM" id="MobiDB-lite"/>
    </source>
</evidence>
<dbReference type="FunFam" id="3.40.50.1820:FF:000534">
    <property type="entry name" value="Serine_hydrolase_(FSH1)/50S_ribosome-binding_GTPase/GTPase_of_uncharacterized_function_C-terminal_-_putative"/>
    <property type="match status" value="1"/>
</dbReference>
<dbReference type="Gene3D" id="3.40.50.1820">
    <property type="entry name" value="alpha/beta hydrolase"/>
    <property type="match status" value="1"/>
</dbReference>
<feature type="region of interest" description="Disordered" evidence="2">
    <location>
        <begin position="432"/>
        <end position="458"/>
    </location>
</feature>
<dbReference type="InterPro" id="IPR013646">
    <property type="entry name" value="YGR210-like_G4"/>
</dbReference>
<keyword evidence="1" id="KW-0547">Nucleotide-binding</keyword>
<dbReference type="InterPro" id="IPR031167">
    <property type="entry name" value="G_OBG"/>
</dbReference>
<evidence type="ECO:0000259" key="3">
    <source>
        <dbReference type="PROSITE" id="PS50908"/>
    </source>
</evidence>
<gene>
    <name evidence="5" type="ORF">LSCM1_01974</name>
</gene>
<dbReference type="SUPFAM" id="SSF52540">
    <property type="entry name" value="P-loop containing nucleoside triphosphate hydrolases"/>
    <property type="match status" value="1"/>
</dbReference>
<evidence type="ECO:0000256" key="1">
    <source>
        <dbReference type="ARBA" id="ARBA00022741"/>
    </source>
</evidence>
<dbReference type="Proteomes" id="UP000673552">
    <property type="component" value="Chromosome 32"/>
</dbReference>
<dbReference type="KEGG" id="lmat:92512082"/>
<dbReference type="AlphaFoldDB" id="A0A836H4H1"/>
<dbReference type="InterPro" id="IPR029058">
    <property type="entry name" value="AB_hydrolase_fold"/>
</dbReference>
<dbReference type="OrthoDB" id="424823at2759"/>
<dbReference type="SUPFAM" id="SSF53474">
    <property type="entry name" value="alpha/beta-Hydrolases"/>
    <property type="match status" value="1"/>
</dbReference>
<protein>
    <submittedName>
        <fullName evidence="5">Uncharacterized protein</fullName>
    </submittedName>
</protein>
<dbReference type="InterPro" id="IPR027417">
    <property type="entry name" value="P-loop_NTPase"/>
</dbReference>
<dbReference type="InterPro" id="IPR006575">
    <property type="entry name" value="RWD_dom"/>
</dbReference>
<evidence type="ECO:0000259" key="4">
    <source>
        <dbReference type="PROSITE" id="PS51710"/>
    </source>
</evidence>
<dbReference type="PROSITE" id="PS50908">
    <property type="entry name" value="RWD"/>
    <property type="match status" value="1"/>
</dbReference>
<dbReference type="InterPro" id="IPR006073">
    <property type="entry name" value="GTP-bd"/>
</dbReference>
<name>A0A836H4H1_9TRYP</name>